<feature type="compositionally biased region" description="Low complexity" evidence="2">
    <location>
        <begin position="1669"/>
        <end position="1683"/>
    </location>
</feature>
<dbReference type="Proteomes" id="UP001189429">
    <property type="component" value="Unassembled WGS sequence"/>
</dbReference>
<name>A0ABN9VBI0_9DINO</name>
<keyword evidence="1" id="KW-0175">Coiled coil</keyword>
<keyword evidence="5" id="KW-1185">Reference proteome</keyword>
<feature type="non-terminal residue" evidence="4">
    <location>
        <position position="2082"/>
    </location>
</feature>
<organism evidence="4 5">
    <name type="scientific">Prorocentrum cordatum</name>
    <dbReference type="NCBI Taxonomy" id="2364126"/>
    <lineage>
        <taxon>Eukaryota</taxon>
        <taxon>Sar</taxon>
        <taxon>Alveolata</taxon>
        <taxon>Dinophyceae</taxon>
        <taxon>Prorocentrales</taxon>
        <taxon>Prorocentraceae</taxon>
        <taxon>Prorocentrum</taxon>
    </lineage>
</organism>
<sequence length="2082" mass="218596">MLAAGTDCTVMFEQYHLRSQAALDKVAGCKVAALKGKSPAMGPMFIELQRRVAERLSGEPKRPRSVQVLFLLDVIAAVLALCWSVRASATTPTWQLLSAPLAIQLLLLRLFGQAHALGHMQIWPAPTVTFWRRLLTAIGSPGIGLATVPESSENPRKMLNEAHVAAQFEFPDGRGPCEHQSVHHVRGAELEHDQCYKVCSMGGLLRIGGRQTYLTVNTFQRFRWYQILAGVFSDCMLPAVAVIERVAFLSHSWVPQAHWVEIGVCTLGILASCAFLRASLLLFAKGMGGVCCFACAQFLKQHLVASNAELFFAQHVWDREVGEEEVNQDWGKHNAETSVSLRGMESHPACWGMPWMAGANPSTLTYHLEHTLFPGVAYANLPKIARIVETTCAEFGVGCDVLVGGSKLRRRWTTKLTHYATDQTKAVGISSIVDAARELFQFVFMLLTGGSAGRVGSRAGGGCPAWKLARTSGSLPDVPEEPLGNLGVTVKAGDLHGHPMGLARTAGNGGAGGGSKAGWVSADRARGPARPPWSRTRAAAARARGPRSGAEAGTRLEVKALQREIGGIKKESMALQRSTPRGGAGAEEARGSDKVAVLRGIVAKQEAMGSSSVLLASYRSELAELDKRCVAKQGQVSARKEALACAEKELEEVLAERAALGAERAKVAAAHLAEIATKAASPAERGRLALGFLGNLQAAARPLPSPLHQSRAAQGGGTCVKPVEGDGVGLGCGSGAAVRQGKRPPPQCQRPPAARAALEGGSAGAGPRGEGGCRPSRPEGAAPRRPAWQRRARPRRKDTFEIMTVNGSAWGPLTQLWQEKKAGAGFVESHRADAWLVQETHLHARDISVQEAWCRCAGVKAALASGAAGTGGAGGARAASGGVGVAAPATHGLANASTAGGGRVTCSDGRGIVAATGAARRGGLALGSIYLANDMRRPRVLGGDFSAAPDVLKAKAGWRLEAVQGAVAQSAEGETCFQAAAPTYLDCPVAHRSLAEAGRRCSAVTPGPFRPHCAVKLALNARMEIAPARVLRQPKPFPRELPVGPRREAAPPSADLQALAAAAISSPAAMEEAGLGAMRQAEAELCRAFHVDDPLDAQAHSGRCQGPEERWARPAHDLPQISGGPKSSGQARHLLAVADYLDDAAQRRAPARAAKCRGARWVAALEAAAVATADELAALASKPATGPPSGPLSTEDELDTLCAPRAGQREVGAIDGHWATEVWSAADGSDGWQDFERQSGSEASTATAELFVDIGMAAEERGGWPLAARAWLIAMLPEPAGGWRPIGLLSSIPRICNRLRQALAAEAAGAQQLHGAALLIDLEKAHETARLARAERLARRAGLHGRLVRCATSTYRERRRIRVGTVVAEARTLDAGLLAGCARAGRAPKAAMLPVAKAHSEEFGACSSGELKSDMCIFYDDATVACYGRAPRAIAKHPVEAGLAAAAGLAALGCRISGAKTEAAASDPLARDKVQAALKPGNLSARPTKVTKNLGVDFCLDGSAAAAAAARWASLAAAPWRDPWCSQAEQALPARGRGLARDHPDATNDDMPWARRHAVRARLEQGRGALAGRGPAAAALLALERLGRSSTAMHRWTADDGAPPKLEEIGGHTLRRHIRDSHQRRLWREAAARAEDFGRAASGAAASGLRRRMLAAKANTEQRARRSSARNAALGGLRPAARRTALDPPPRRSDACPAGRGCRGTARHLAWRCPALAAARRDAIAGDETLQAFADVAEAPDSEDPRCSRALIPDQMAALPPPLETEVRAGRGLAAPQARGAARGARGCVPAHLPQDASAGEILAATRALRWGMPGADGPPLIRTGCELLVTGFAAGRAWRCAQDRPRLEARREFWQAVEGFGGQRLARVTKVKGRAGLRSVRDGHAMPDDYEGNRAADSSAKKGAELHPTREAAASSEMRIAIYAEDDSAATCLHKLAGRHDVEVLGLIASGVPCPSFASRCVEFGFGLASLSSTEAAAKVLESFKADAIMCLPDLGAELPAMFAGLPAEGGAKKYAVRAGVAMRGAPWPEFGPIWLGHAASAVRLVPVLPRAAAGAGAAVSVPLGPGETALTLRAKHMEAT</sequence>
<dbReference type="InterPro" id="IPR005804">
    <property type="entry name" value="FA_desaturase_dom"/>
</dbReference>
<evidence type="ECO:0000313" key="4">
    <source>
        <dbReference type="EMBL" id="CAK0870380.1"/>
    </source>
</evidence>
<accession>A0ABN9VBI0</accession>
<dbReference type="EMBL" id="CAUYUJ010016953">
    <property type="protein sequence ID" value="CAK0870380.1"/>
    <property type="molecule type" value="Genomic_DNA"/>
</dbReference>
<feature type="domain" description="Fatty acid desaturase" evidence="3">
    <location>
        <begin position="221"/>
        <end position="399"/>
    </location>
</feature>
<feature type="compositionally biased region" description="Gly residues" evidence="2">
    <location>
        <begin position="761"/>
        <end position="772"/>
    </location>
</feature>
<evidence type="ECO:0000259" key="3">
    <source>
        <dbReference type="Pfam" id="PF00487"/>
    </source>
</evidence>
<dbReference type="PANTHER" id="PTHR19353:SF19">
    <property type="entry name" value="DELTA(5) FATTY ACID DESATURASE C-RELATED"/>
    <property type="match status" value="1"/>
</dbReference>
<protein>
    <recommendedName>
        <fullName evidence="3">Fatty acid desaturase domain-containing protein</fullName>
    </recommendedName>
</protein>
<feature type="compositionally biased region" description="Gly residues" evidence="2">
    <location>
        <begin position="507"/>
        <end position="516"/>
    </location>
</feature>
<feature type="region of interest" description="Disordered" evidence="2">
    <location>
        <begin position="734"/>
        <end position="796"/>
    </location>
</feature>
<dbReference type="InterPro" id="IPR012171">
    <property type="entry name" value="Fatty_acid_desaturase"/>
</dbReference>
<dbReference type="Pfam" id="PF00487">
    <property type="entry name" value="FA_desaturase"/>
    <property type="match status" value="1"/>
</dbReference>
<reference evidence="4" key="1">
    <citation type="submission" date="2023-10" db="EMBL/GenBank/DDBJ databases">
        <authorList>
            <person name="Chen Y."/>
            <person name="Shah S."/>
            <person name="Dougan E. K."/>
            <person name="Thang M."/>
            <person name="Chan C."/>
        </authorList>
    </citation>
    <scope>NUCLEOTIDE SEQUENCE [LARGE SCALE GENOMIC DNA]</scope>
</reference>
<feature type="region of interest" description="Disordered" evidence="2">
    <location>
        <begin position="1881"/>
        <end position="1911"/>
    </location>
</feature>
<proteinExistence type="predicted"/>
<gene>
    <name evidence="4" type="ORF">PCOR1329_LOCUS56507</name>
</gene>
<feature type="compositionally biased region" description="Basic residues" evidence="2">
    <location>
        <begin position="787"/>
        <end position="796"/>
    </location>
</feature>
<evidence type="ECO:0000256" key="2">
    <source>
        <dbReference type="SAM" id="MobiDB-lite"/>
    </source>
</evidence>
<feature type="coiled-coil region" evidence="1">
    <location>
        <begin position="636"/>
        <end position="663"/>
    </location>
</feature>
<feature type="region of interest" description="Disordered" evidence="2">
    <location>
        <begin position="1659"/>
        <end position="1700"/>
    </location>
</feature>
<feature type="region of interest" description="Disordered" evidence="2">
    <location>
        <begin position="507"/>
        <end position="553"/>
    </location>
</feature>
<feature type="compositionally biased region" description="Low complexity" evidence="2">
    <location>
        <begin position="532"/>
        <end position="553"/>
    </location>
</feature>
<dbReference type="PANTHER" id="PTHR19353">
    <property type="entry name" value="FATTY ACID DESATURASE 2"/>
    <property type="match status" value="1"/>
</dbReference>
<feature type="compositionally biased region" description="Low complexity" evidence="2">
    <location>
        <begin position="750"/>
        <end position="760"/>
    </location>
</feature>
<evidence type="ECO:0000256" key="1">
    <source>
        <dbReference type="SAM" id="Coils"/>
    </source>
</evidence>
<comment type="caution">
    <text evidence="4">The sequence shown here is derived from an EMBL/GenBank/DDBJ whole genome shotgun (WGS) entry which is preliminary data.</text>
</comment>
<evidence type="ECO:0000313" key="5">
    <source>
        <dbReference type="Proteomes" id="UP001189429"/>
    </source>
</evidence>